<dbReference type="InterPro" id="IPR012093">
    <property type="entry name" value="Pirin"/>
</dbReference>
<dbReference type="PIRSF" id="PIRSF006232">
    <property type="entry name" value="Pirin"/>
    <property type="match status" value="1"/>
</dbReference>
<comment type="cofactor">
    <cofactor evidence="2">
        <name>Fe cation</name>
        <dbReference type="ChEBI" id="CHEBI:24875"/>
    </cofactor>
    <text evidence="2">Binds 1 Fe cation per subunit.</text>
</comment>
<evidence type="ECO:0000256" key="3">
    <source>
        <dbReference type="RuleBase" id="RU003457"/>
    </source>
</evidence>
<feature type="binding site" evidence="2">
    <location>
        <position position="126"/>
    </location>
    <ligand>
        <name>Fe cation</name>
        <dbReference type="ChEBI" id="CHEBI:24875"/>
    </ligand>
</feature>
<comment type="similarity">
    <text evidence="1 3">Belongs to the pirin family.</text>
</comment>
<evidence type="ECO:0008006" key="8">
    <source>
        <dbReference type="Google" id="ProtNLM"/>
    </source>
</evidence>
<gene>
    <name evidence="6" type="ORF">SAMN05216387_10557</name>
</gene>
<dbReference type="Pfam" id="PF02678">
    <property type="entry name" value="Pirin"/>
    <property type="match status" value="1"/>
</dbReference>
<dbReference type="CDD" id="cd02909">
    <property type="entry name" value="cupin_pirin_N"/>
    <property type="match status" value="1"/>
</dbReference>
<dbReference type="Gene3D" id="2.60.120.10">
    <property type="entry name" value="Jelly Rolls"/>
    <property type="match status" value="2"/>
</dbReference>
<dbReference type="InterPro" id="IPR011051">
    <property type="entry name" value="RmlC_Cupin_sf"/>
</dbReference>
<organism evidence="6 7">
    <name type="scientific">Nitrosovibrio tenuis</name>
    <dbReference type="NCBI Taxonomy" id="1233"/>
    <lineage>
        <taxon>Bacteria</taxon>
        <taxon>Pseudomonadati</taxon>
        <taxon>Pseudomonadota</taxon>
        <taxon>Betaproteobacteria</taxon>
        <taxon>Nitrosomonadales</taxon>
        <taxon>Nitrosomonadaceae</taxon>
        <taxon>Nitrosovibrio</taxon>
    </lineage>
</organism>
<feature type="binding site" evidence="2">
    <location>
        <position position="82"/>
    </location>
    <ligand>
        <name>Fe cation</name>
        <dbReference type="ChEBI" id="CHEBI:24875"/>
    </ligand>
</feature>
<dbReference type="AlphaFoldDB" id="A0A1H7MG62"/>
<evidence type="ECO:0000256" key="1">
    <source>
        <dbReference type="ARBA" id="ARBA00008416"/>
    </source>
</evidence>
<keyword evidence="7" id="KW-1185">Reference proteome</keyword>
<evidence type="ECO:0000313" key="6">
    <source>
        <dbReference type="EMBL" id="SEL09888.1"/>
    </source>
</evidence>
<dbReference type="CDD" id="cd02247">
    <property type="entry name" value="cupin_pirin_C"/>
    <property type="match status" value="1"/>
</dbReference>
<feature type="binding site" evidence="2">
    <location>
        <position position="128"/>
    </location>
    <ligand>
        <name>Fe cation</name>
        <dbReference type="ChEBI" id="CHEBI:24875"/>
    </ligand>
</feature>
<dbReference type="Pfam" id="PF05726">
    <property type="entry name" value="Pirin_C"/>
    <property type="match status" value="1"/>
</dbReference>
<accession>A0A1H7MG62</accession>
<feature type="binding site" evidence="2">
    <location>
        <position position="84"/>
    </location>
    <ligand>
        <name>Fe cation</name>
        <dbReference type="ChEBI" id="CHEBI:24875"/>
    </ligand>
</feature>
<feature type="domain" description="Pirin N-terminal" evidence="4">
    <location>
        <begin position="43"/>
        <end position="148"/>
    </location>
</feature>
<keyword evidence="2" id="KW-0408">Iron</keyword>
<protein>
    <recommendedName>
        <fullName evidence="8">Quercetin 2,3-dioxygenase</fullName>
    </recommendedName>
</protein>
<feature type="domain" description="Pirin C-terminal" evidence="5">
    <location>
        <begin position="204"/>
        <end position="305"/>
    </location>
</feature>
<sequence length="308" mass="33743">MIDDFLSAEEIVMQTIKPEKPCKKLQRIQRSTERHWVGDGFPVRTLLGYSTLGATISPFLLLDYAGPMEFPPTEKRLGVGGHPHRGFETVTIVYSGEVEHRDSSGGGGRIGPGDVQWMTAASGLVHEEFHGRDFARRGGMFEMVQLWVNLPAKDKMSPPHYQAIVNSQIPALNLPDNQGSVRVIAGQFNGVTGPAHTFTPINMCDLRLDSEQRIDLPVPEDYTTILVVLQGSVHIEGDETIGPAEVGLFDRAGERICINSAQNATALLLCGEPIDEPIMGSGPFVMNSSEEIRQAMTDYQSGRMGHMS</sequence>
<evidence type="ECO:0000259" key="5">
    <source>
        <dbReference type="Pfam" id="PF05726"/>
    </source>
</evidence>
<dbReference type="PANTHER" id="PTHR43594">
    <property type="entry name" value="QUERCETIN 2,3-DIOXYGENASE"/>
    <property type="match status" value="1"/>
</dbReference>
<evidence type="ECO:0000313" key="7">
    <source>
        <dbReference type="Proteomes" id="UP000198620"/>
    </source>
</evidence>
<dbReference type="PANTHER" id="PTHR43594:SF1">
    <property type="entry name" value="QUERCETIN 2,3-DIOXYGENASE PA2418-RELATED"/>
    <property type="match status" value="1"/>
</dbReference>
<dbReference type="InterPro" id="IPR053186">
    <property type="entry name" value="QDO-related"/>
</dbReference>
<dbReference type="InterPro" id="IPR008778">
    <property type="entry name" value="Pirin_C_dom"/>
</dbReference>
<keyword evidence="2" id="KW-0479">Metal-binding</keyword>
<dbReference type="STRING" id="1233.SAMN05216387_10557"/>
<dbReference type="GO" id="GO:0046872">
    <property type="term" value="F:metal ion binding"/>
    <property type="evidence" value="ECO:0007669"/>
    <property type="project" value="UniProtKB-KW"/>
</dbReference>
<reference evidence="6 7" key="1">
    <citation type="submission" date="2016-10" db="EMBL/GenBank/DDBJ databases">
        <authorList>
            <person name="de Groot N.N."/>
        </authorList>
    </citation>
    <scope>NUCLEOTIDE SEQUENCE [LARGE SCALE GENOMIC DNA]</scope>
    <source>
        <strain evidence="6 7">Nv1</strain>
    </source>
</reference>
<dbReference type="Proteomes" id="UP000198620">
    <property type="component" value="Unassembled WGS sequence"/>
</dbReference>
<proteinExistence type="inferred from homology"/>
<dbReference type="EMBL" id="FOBH01000005">
    <property type="protein sequence ID" value="SEL09888.1"/>
    <property type="molecule type" value="Genomic_DNA"/>
</dbReference>
<name>A0A1H7MG62_9PROT</name>
<dbReference type="InterPro" id="IPR003829">
    <property type="entry name" value="Pirin_N_dom"/>
</dbReference>
<dbReference type="InterPro" id="IPR014710">
    <property type="entry name" value="RmlC-like_jellyroll"/>
</dbReference>
<evidence type="ECO:0000259" key="4">
    <source>
        <dbReference type="Pfam" id="PF02678"/>
    </source>
</evidence>
<dbReference type="SUPFAM" id="SSF51182">
    <property type="entry name" value="RmlC-like cupins"/>
    <property type="match status" value="1"/>
</dbReference>
<evidence type="ECO:0000256" key="2">
    <source>
        <dbReference type="PIRSR" id="PIRSR006232-1"/>
    </source>
</evidence>